<feature type="domain" description="FIST" evidence="1">
    <location>
        <begin position="31"/>
        <end position="233"/>
    </location>
</feature>
<dbReference type="SMART" id="SM01204">
    <property type="entry name" value="FIST_C"/>
    <property type="match status" value="1"/>
</dbReference>
<dbReference type="RefSeq" id="WP_408625109.1">
    <property type="nucleotide sequence ID" value="NZ_JBEQCT010000011.1"/>
</dbReference>
<dbReference type="SMART" id="SM00897">
    <property type="entry name" value="FIST"/>
    <property type="match status" value="1"/>
</dbReference>
<dbReference type="InterPro" id="IPR019494">
    <property type="entry name" value="FIST_C"/>
</dbReference>
<proteinExistence type="predicted"/>
<feature type="domain" description="FIST C-domain" evidence="2">
    <location>
        <begin position="234"/>
        <end position="382"/>
    </location>
</feature>
<accession>A0ABW9GDB8</accession>
<keyword evidence="4" id="KW-1185">Reference proteome</keyword>
<sequence length="405" mass="43625">MKIATAFSVLDDTEKACCEVIEQLTQDASCPPNFIVCYYSAKHQYLQIANKLQFAFLSIPIIACSSCQGVMTADGFHSESGAGLTLWAIWDDYGHYGTGLECIDNITDDASVYQACQSALQQALAGAGRLGELPELIWLHASPGFETQMIAALEEMVGDQVPIAGGSAADQYILGDWSLFNQTAVTTQGVAVAALFPGGEIGYSFHSGYVASRALGTVTASHHRTIEMIDHRPAAEVYLEAIDEPTSDFSYPHSILEKGAFHPIGRIAGQLDQFPIFKLAHPSAVDSNAGLELFADVQCGELLYLMEGSRQSLIHRGGRVTQLSLTDPFSHQEPIGALVIYCAGCMLAVHDDVDAVVASIRRSLGEKLPFAGAFTFGEQGHFMTGKNGHGNLMCSAVVFYQRELL</sequence>
<dbReference type="Pfam" id="PF10442">
    <property type="entry name" value="FIST_C"/>
    <property type="match status" value="1"/>
</dbReference>
<organism evidence="3 4">
    <name type="scientific">Celerinatantimonas yamalensis</name>
    <dbReference type="NCBI Taxonomy" id="559956"/>
    <lineage>
        <taxon>Bacteria</taxon>
        <taxon>Pseudomonadati</taxon>
        <taxon>Pseudomonadota</taxon>
        <taxon>Gammaproteobacteria</taxon>
        <taxon>Celerinatantimonadaceae</taxon>
        <taxon>Celerinatantimonas</taxon>
    </lineage>
</organism>
<dbReference type="Proteomes" id="UP001629953">
    <property type="component" value="Unassembled WGS sequence"/>
</dbReference>
<evidence type="ECO:0000313" key="3">
    <source>
        <dbReference type="EMBL" id="MFM2486813.1"/>
    </source>
</evidence>
<dbReference type="InterPro" id="IPR013702">
    <property type="entry name" value="FIST_domain_N"/>
</dbReference>
<dbReference type="PANTHER" id="PTHR40252">
    <property type="entry name" value="BLR0328 PROTEIN"/>
    <property type="match status" value="1"/>
</dbReference>
<evidence type="ECO:0000259" key="2">
    <source>
        <dbReference type="SMART" id="SM01204"/>
    </source>
</evidence>
<name>A0ABW9GDB8_9GAMM</name>
<dbReference type="EMBL" id="JBEQCT010000011">
    <property type="protein sequence ID" value="MFM2486813.1"/>
    <property type="molecule type" value="Genomic_DNA"/>
</dbReference>
<dbReference type="PANTHER" id="PTHR40252:SF2">
    <property type="entry name" value="BLR0328 PROTEIN"/>
    <property type="match status" value="1"/>
</dbReference>
<gene>
    <name evidence="3" type="ORF">ABUE30_17410</name>
</gene>
<protein>
    <submittedName>
        <fullName evidence="3">FIST N-terminal domain-containing protein</fullName>
    </submittedName>
</protein>
<reference evidence="3 4" key="1">
    <citation type="journal article" date="2013" name="Int. J. Syst. Evol. Microbiol.">
        <title>Celerinatantimonas yamalensis sp. nov., a cold-adapted diazotrophic bacterium from a cold permafrost brine.</title>
        <authorList>
            <person name="Shcherbakova V."/>
            <person name="Chuvilskaya N."/>
            <person name="Rivkina E."/>
            <person name="Demidov N."/>
            <person name="Uchaeva V."/>
            <person name="Suetin S."/>
            <person name="Suzina N."/>
            <person name="Gilichinsky D."/>
        </authorList>
    </citation>
    <scope>NUCLEOTIDE SEQUENCE [LARGE SCALE GENOMIC DNA]</scope>
    <source>
        <strain evidence="3 4">C7</strain>
    </source>
</reference>
<comment type="caution">
    <text evidence="3">The sequence shown here is derived from an EMBL/GenBank/DDBJ whole genome shotgun (WGS) entry which is preliminary data.</text>
</comment>
<dbReference type="Pfam" id="PF08495">
    <property type="entry name" value="FIST"/>
    <property type="match status" value="1"/>
</dbReference>
<evidence type="ECO:0000259" key="1">
    <source>
        <dbReference type="SMART" id="SM00897"/>
    </source>
</evidence>
<evidence type="ECO:0000313" key="4">
    <source>
        <dbReference type="Proteomes" id="UP001629953"/>
    </source>
</evidence>